<name>A0A5J4V0E7_9EUKA</name>
<dbReference type="AlphaFoldDB" id="A0A5J4V0E7"/>
<reference evidence="1 2" key="1">
    <citation type="submission" date="2019-03" db="EMBL/GenBank/DDBJ databases">
        <title>Single cell metagenomics reveals metabolic interactions within the superorganism composed of flagellate Streblomastix strix and complex community of Bacteroidetes bacteria on its surface.</title>
        <authorList>
            <person name="Treitli S.C."/>
            <person name="Kolisko M."/>
            <person name="Husnik F."/>
            <person name="Keeling P."/>
            <person name="Hampl V."/>
        </authorList>
    </citation>
    <scope>NUCLEOTIDE SEQUENCE [LARGE SCALE GENOMIC DNA]</scope>
    <source>
        <strain evidence="1">ST1C</strain>
    </source>
</reference>
<gene>
    <name evidence="1" type="ORF">EZS28_028653</name>
</gene>
<sequence length="119" mass="13334">MGKEIGLQGTEQAAPNRIIQNGWGSIDQVVDYLEGFCYKLRSSSSLSSFWKNALWSSNCTLDINEDSKPSDNESEKMMEITNLNVSIPQTIAELELINVETIDNKDQELLEQFVLVDCG</sequence>
<dbReference type="Proteomes" id="UP000324800">
    <property type="component" value="Unassembled WGS sequence"/>
</dbReference>
<protein>
    <submittedName>
        <fullName evidence="1">Uncharacterized protein</fullName>
    </submittedName>
</protein>
<proteinExistence type="predicted"/>
<dbReference type="EMBL" id="SNRW01010965">
    <property type="protein sequence ID" value="KAA6375820.1"/>
    <property type="molecule type" value="Genomic_DNA"/>
</dbReference>
<organism evidence="1 2">
    <name type="scientific">Streblomastix strix</name>
    <dbReference type="NCBI Taxonomy" id="222440"/>
    <lineage>
        <taxon>Eukaryota</taxon>
        <taxon>Metamonada</taxon>
        <taxon>Preaxostyla</taxon>
        <taxon>Oxymonadida</taxon>
        <taxon>Streblomastigidae</taxon>
        <taxon>Streblomastix</taxon>
    </lineage>
</organism>
<evidence type="ECO:0000313" key="2">
    <source>
        <dbReference type="Proteomes" id="UP000324800"/>
    </source>
</evidence>
<accession>A0A5J4V0E7</accession>
<comment type="caution">
    <text evidence="1">The sequence shown here is derived from an EMBL/GenBank/DDBJ whole genome shotgun (WGS) entry which is preliminary data.</text>
</comment>
<evidence type="ECO:0000313" key="1">
    <source>
        <dbReference type="EMBL" id="KAA6375820.1"/>
    </source>
</evidence>